<accession>A0A0K2B049</accession>
<name>A0A0K2B049_STRA7</name>
<dbReference type="EMBL" id="CP012382">
    <property type="protein sequence ID" value="AKZ58477.1"/>
    <property type="molecule type" value="Genomic_DNA"/>
</dbReference>
<gene>
    <name evidence="2" type="ORF">SAM23877_5432</name>
</gene>
<feature type="compositionally biased region" description="Low complexity" evidence="1">
    <location>
        <begin position="53"/>
        <end position="72"/>
    </location>
</feature>
<sequence>MACTRSQGAYRCGRETDGMALLELRKRHRLRRVCDKEQTQCSAGVAWRTSPRTGDAASSPSAPTTASTAGTS</sequence>
<protein>
    <submittedName>
        <fullName evidence="2">Uncharacterized protein</fullName>
    </submittedName>
</protein>
<dbReference type="Proteomes" id="UP000061018">
    <property type="component" value="Chromosome"/>
</dbReference>
<evidence type="ECO:0000313" key="2">
    <source>
        <dbReference type="EMBL" id="AKZ58477.1"/>
    </source>
</evidence>
<dbReference type="AlphaFoldDB" id="A0A0K2B049"/>
<proteinExistence type="predicted"/>
<evidence type="ECO:0000313" key="3">
    <source>
        <dbReference type="Proteomes" id="UP000061018"/>
    </source>
</evidence>
<evidence type="ECO:0000256" key="1">
    <source>
        <dbReference type="SAM" id="MobiDB-lite"/>
    </source>
</evidence>
<feature type="region of interest" description="Disordered" evidence="1">
    <location>
        <begin position="44"/>
        <end position="72"/>
    </location>
</feature>
<dbReference type="KEGG" id="samb:SAM23877_5432"/>
<organism evidence="2 3">
    <name type="scientific">Streptomyces ambofaciens (strain ATCC 23877 / 3486 / DSM 40053 / JCM 4204 / NBRC 12836 / NRRL B-2516)</name>
    <dbReference type="NCBI Taxonomy" id="278992"/>
    <lineage>
        <taxon>Bacteria</taxon>
        <taxon>Bacillati</taxon>
        <taxon>Actinomycetota</taxon>
        <taxon>Actinomycetes</taxon>
        <taxon>Kitasatosporales</taxon>
        <taxon>Streptomycetaceae</taxon>
        <taxon>Streptomyces</taxon>
    </lineage>
</organism>
<reference evidence="3" key="1">
    <citation type="journal article" date="2015" name="J. Biotechnol.">
        <title>Complete genome sequence of Streptomyces ambofaciens ATCC 23877, the spiramycin producer.</title>
        <authorList>
            <person name="Thibessard A."/>
            <person name="Haas D."/>
            <person name="Gerbaud C."/>
            <person name="Aigle B."/>
            <person name="Lautru S."/>
            <person name="Pernodet J.L."/>
            <person name="Leblond P."/>
        </authorList>
    </citation>
    <scope>NUCLEOTIDE SEQUENCE [LARGE SCALE GENOMIC DNA]</scope>
    <source>
        <strain evidence="3">ATCC 23877 / 3486 / DSM 40053 / JCM 4204 / NBRC 12836 / NRRL B-2516</strain>
    </source>
</reference>